<proteinExistence type="predicted"/>
<evidence type="ECO:0000313" key="2">
    <source>
        <dbReference type="EMBL" id="CAG8727595.1"/>
    </source>
</evidence>
<sequence>MRNKRDAAFIGSVIGPILPIIIYFNRPLGIKITIVIQALGVVSTISGEYRDSDRLRNLALILNIVGSIGELFGRTKLNYSKKKSWYGLGF</sequence>
<feature type="non-terminal residue" evidence="2">
    <location>
        <position position="1"/>
    </location>
</feature>
<comment type="caution">
    <text evidence="2">The sequence shown here is derived from an EMBL/GenBank/DDBJ whole genome shotgun (WGS) entry which is preliminary data.</text>
</comment>
<keyword evidence="1" id="KW-0812">Transmembrane</keyword>
<evidence type="ECO:0000256" key="1">
    <source>
        <dbReference type="SAM" id="Phobius"/>
    </source>
</evidence>
<dbReference type="Proteomes" id="UP000789342">
    <property type="component" value="Unassembled WGS sequence"/>
</dbReference>
<gene>
    <name evidence="2" type="ORF">AMORRO_LOCUS13766</name>
</gene>
<accession>A0A9N9IAJ7</accession>
<keyword evidence="3" id="KW-1185">Reference proteome</keyword>
<feature type="transmembrane region" description="Helical" evidence="1">
    <location>
        <begin position="7"/>
        <end position="24"/>
    </location>
</feature>
<name>A0A9N9IAJ7_9GLOM</name>
<organism evidence="2 3">
    <name type="scientific">Acaulospora morrowiae</name>
    <dbReference type="NCBI Taxonomy" id="94023"/>
    <lineage>
        <taxon>Eukaryota</taxon>
        <taxon>Fungi</taxon>
        <taxon>Fungi incertae sedis</taxon>
        <taxon>Mucoromycota</taxon>
        <taxon>Glomeromycotina</taxon>
        <taxon>Glomeromycetes</taxon>
        <taxon>Diversisporales</taxon>
        <taxon>Acaulosporaceae</taxon>
        <taxon>Acaulospora</taxon>
    </lineage>
</organism>
<protein>
    <submittedName>
        <fullName evidence="2">16614_t:CDS:1</fullName>
    </submittedName>
</protein>
<evidence type="ECO:0000313" key="3">
    <source>
        <dbReference type="Proteomes" id="UP000789342"/>
    </source>
</evidence>
<dbReference type="EMBL" id="CAJVPV010024900">
    <property type="protein sequence ID" value="CAG8727595.1"/>
    <property type="molecule type" value="Genomic_DNA"/>
</dbReference>
<dbReference type="AlphaFoldDB" id="A0A9N9IAJ7"/>
<reference evidence="2" key="1">
    <citation type="submission" date="2021-06" db="EMBL/GenBank/DDBJ databases">
        <authorList>
            <person name="Kallberg Y."/>
            <person name="Tangrot J."/>
            <person name="Rosling A."/>
        </authorList>
    </citation>
    <scope>NUCLEOTIDE SEQUENCE</scope>
    <source>
        <strain evidence="2">CL551</strain>
    </source>
</reference>
<keyword evidence="1" id="KW-1133">Transmembrane helix</keyword>
<keyword evidence="1" id="KW-0472">Membrane</keyword>